<dbReference type="CDD" id="cd06324">
    <property type="entry name" value="PBP1_ABC_sugar_binding-like"/>
    <property type="match status" value="1"/>
</dbReference>
<accession>A0A1H0V230</accession>
<dbReference type="EMBL" id="LT629709">
    <property type="protein sequence ID" value="SDP72096.1"/>
    <property type="molecule type" value="Genomic_DNA"/>
</dbReference>
<evidence type="ECO:0000256" key="1">
    <source>
        <dbReference type="ARBA" id="ARBA00004196"/>
    </source>
</evidence>
<sequence>MRTLAGYNAQRISGGLVDTMLKFLRAALLALGMVAGPCAQAASVLFLNPGTTREAFWVSYSQFMQAAARDLGMDLRIQYADRVPENIVKQAREALQGPNRPDYLVFVNEQSVAPEVLRLAHGSGVKLFMVNNALTVDQAKLLGAQSDKYPDLIGSLVPNDEEGGYLMLKELIRLRPPVAPGQVIELLAFSGLKVTPSAQLREQGMRRALAEHPEVRLRQLVYGGWTHQRAYEQAKLLLKRYPHTSLVWAANDEMAFGVMQAYVESGGVPGKGALFGTINNSPAALRALLDNRLSVLLGGHFSLGGWAMVELHDYEKGVDISRYGGRDRQIPLLQRIDRAQAKRLLALSNTQDFGVDFHKLSAKGRPMSYRYPFSLQTLMH</sequence>
<keyword evidence="5" id="KW-0762">Sugar transport</keyword>
<evidence type="ECO:0000256" key="2">
    <source>
        <dbReference type="ARBA" id="ARBA00007639"/>
    </source>
</evidence>
<organism evidence="5 6">
    <name type="scientific">Pseudomonas reinekei</name>
    <dbReference type="NCBI Taxonomy" id="395598"/>
    <lineage>
        <taxon>Bacteria</taxon>
        <taxon>Pseudomonadati</taxon>
        <taxon>Pseudomonadota</taxon>
        <taxon>Gammaproteobacteria</taxon>
        <taxon>Pseudomonadales</taxon>
        <taxon>Pseudomonadaceae</taxon>
        <taxon>Pseudomonas</taxon>
    </lineage>
</organism>
<dbReference type="GO" id="GO:0030246">
    <property type="term" value="F:carbohydrate binding"/>
    <property type="evidence" value="ECO:0007669"/>
    <property type="project" value="UniProtKB-ARBA"/>
</dbReference>
<dbReference type="PANTHER" id="PTHR46847:SF2">
    <property type="entry name" value="ABC TRANSPORTER SUGAR-BINDING PROTEIN"/>
    <property type="match status" value="1"/>
</dbReference>
<protein>
    <submittedName>
        <fullName evidence="5">ABC-type sugar transport system, substrate-binding protein, contains N-terminal xre family HTH domain</fullName>
    </submittedName>
</protein>
<feature type="domain" description="Periplasmic binding protein" evidence="4">
    <location>
        <begin position="46"/>
        <end position="298"/>
    </location>
</feature>
<dbReference type="PANTHER" id="PTHR46847">
    <property type="entry name" value="D-ALLOSE-BINDING PERIPLASMIC PROTEIN-RELATED"/>
    <property type="match status" value="1"/>
</dbReference>
<comment type="subcellular location">
    <subcellularLocation>
        <location evidence="1">Cell envelope</location>
    </subcellularLocation>
</comment>
<evidence type="ECO:0000256" key="3">
    <source>
        <dbReference type="ARBA" id="ARBA00022729"/>
    </source>
</evidence>
<dbReference type="InterPro" id="IPR028082">
    <property type="entry name" value="Peripla_BP_I"/>
</dbReference>
<dbReference type="InterPro" id="IPR025997">
    <property type="entry name" value="SBP_2_dom"/>
</dbReference>
<proteinExistence type="inferred from homology"/>
<dbReference type="Gene3D" id="3.40.50.2300">
    <property type="match status" value="2"/>
</dbReference>
<evidence type="ECO:0000313" key="5">
    <source>
        <dbReference type="EMBL" id="SDP72096.1"/>
    </source>
</evidence>
<comment type="similarity">
    <text evidence="2">Belongs to the bacterial solute-binding protein 2 family.</text>
</comment>
<reference evidence="5 6" key="1">
    <citation type="submission" date="2016-10" db="EMBL/GenBank/DDBJ databases">
        <authorList>
            <person name="de Groot N.N."/>
        </authorList>
    </citation>
    <scope>NUCLEOTIDE SEQUENCE [LARGE SCALE GENOMIC DNA]</scope>
    <source>
        <strain evidence="5 6">BS3776</strain>
    </source>
</reference>
<name>A0A1H0V230_PSERE</name>
<dbReference type="AlphaFoldDB" id="A0A1H0V230"/>
<evidence type="ECO:0000259" key="4">
    <source>
        <dbReference type="Pfam" id="PF13407"/>
    </source>
</evidence>
<evidence type="ECO:0000313" key="6">
    <source>
        <dbReference type="Proteomes" id="UP000198549"/>
    </source>
</evidence>
<dbReference type="GO" id="GO:0030313">
    <property type="term" value="C:cell envelope"/>
    <property type="evidence" value="ECO:0007669"/>
    <property type="project" value="UniProtKB-SubCell"/>
</dbReference>
<dbReference type="Pfam" id="PF13407">
    <property type="entry name" value="Peripla_BP_4"/>
    <property type="match status" value="1"/>
</dbReference>
<keyword evidence="5" id="KW-0813">Transport</keyword>
<keyword evidence="3" id="KW-0732">Signal</keyword>
<dbReference type="Proteomes" id="UP000198549">
    <property type="component" value="Chromosome I"/>
</dbReference>
<gene>
    <name evidence="5" type="ORF">SAMN04490202_5782</name>
</gene>
<dbReference type="GO" id="GO:0055085">
    <property type="term" value="P:transmembrane transport"/>
    <property type="evidence" value="ECO:0007669"/>
    <property type="project" value="UniProtKB-ARBA"/>
</dbReference>
<dbReference type="SUPFAM" id="SSF53822">
    <property type="entry name" value="Periplasmic binding protein-like I"/>
    <property type="match status" value="1"/>
</dbReference>